<keyword evidence="1 4" id="KW-0413">Isomerase</keyword>
<dbReference type="GO" id="GO:0004364">
    <property type="term" value="F:glutathione transferase activity"/>
    <property type="evidence" value="ECO:0007669"/>
    <property type="project" value="TreeGrafter"/>
</dbReference>
<evidence type="ECO:0000313" key="5">
    <source>
        <dbReference type="Proteomes" id="UP000548582"/>
    </source>
</evidence>
<gene>
    <name evidence="4" type="ORF">GWK16_07740</name>
</gene>
<proteinExistence type="inferred from homology"/>
<dbReference type="Proteomes" id="UP000548582">
    <property type="component" value="Unassembled WGS sequence"/>
</dbReference>
<dbReference type="EMBL" id="JABBKX010000002">
    <property type="protein sequence ID" value="NMJ41126.1"/>
    <property type="molecule type" value="Genomic_DNA"/>
</dbReference>
<dbReference type="GO" id="GO:1901170">
    <property type="term" value="P:naphthalene catabolic process"/>
    <property type="evidence" value="ECO:0007669"/>
    <property type="project" value="InterPro"/>
</dbReference>
<dbReference type="PANTHER" id="PTHR42943:SF2">
    <property type="entry name" value="GLUTATHIONE S-TRANSFERASE KAPPA 1"/>
    <property type="match status" value="1"/>
</dbReference>
<dbReference type="CDD" id="cd03022">
    <property type="entry name" value="DsbA_HCCA_Iso"/>
    <property type="match status" value="1"/>
</dbReference>
<keyword evidence="5" id="KW-1185">Reference proteome</keyword>
<dbReference type="InterPro" id="IPR036249">
    <property type="entry name" value="Thioredoxin-like_sf"/>
</dbReference>
<protein>
    <recommendedName>
        <fullName evidence="1">2-hydroxychromene-2-carboxylate isomerase</fullName>
        <ecNumber evidence="1">5.99.1.4</ecNumber>
    </recommendedName>
</protein>
<dbReference type="InterPro" id="IPR014440">
    <property type="entry name" value="HCCAis_GSTk"/>
</dbReference>
<dbReference type="EC" id="5.99.1.4" evidence="1"/>
<sequence length="200" mass="21572">MTAPIAFWFDFASPFAWIASTQIEDLARRNGRSVDWRAILLGVVFRTTGMAPILDQPLRRDYVPHDLARVARRQGLTLARPLAPPGTSLACARVFHAIALEDPALAGRFARAAMTAIFGQGADLDTAPAAQAFAATLGPEAARLAVQSEAPPARDALRAATQEAIAQGVFGAPFIVVDGEPFWGQDRLPMVEAWLREGPW</sequence>
<evidence type="ECO:0000256" key="1">
    <source>
        <dbReference type="PIRNR" id="PIRNR006386"/>
    </source>
</evidence>
<comment type="similarity">
    <text evidence="1">Belongs to the GST superfamily. NadH family.</text>
</comment>
<dbReference type="PANTHER" id="PTHR42943">
    <property type="entry name" value="GLUTATHIONE S-TRANSFERASE KAPPA"/>
    <property type="match status" value="1"/>
</dbReference>
<reference evidence="4 5" key="1">
    <citation type="submission" date="2020-03" db="EMBL/GenBank/DDBJ databases">
        <authorList>
            <person name="Sun Q."/>
        </authorList>
    </citation>
    <scope>NUCLEOTIDE SEQUENCE [LARGE SCALE GENOMIC DNA]</scope>
    <source>
        <strain evidence="4 5">JC162</strain>
    </source>
</reference>
<dbReference type="Pfam" id="PF01323">
    <property type="entry name" value="DSBA"/>
    <property type="match status" value="1"/>
</dbReference>
<comment type="caution">
    <text evidence="4">The sequence shown here is derived from an EMBL/GenBank/DDBJ whole genome shotgun (WGS) entry which is preliminary data.</text>
</comment>
<evidence type="ECO:0000259" key="3">
    <source>
        <dbReference type="Pfam" id="PF01323"/>
    </source>
</evidence>
<dbReference type="GO" id="GO:0018845">
    <property type="term" value="F:2-hydroxychromene-2-carboxylate isomerase activity"/>
    <property type="evidence" value="ECO:0007669"/>
    <property type="project" value="UniProtKB-UniRule"/>
</dbReference>
<dbReference type="AlphaFoldDB" id="A0A848EAP9"/>
<dbReference type="PIRSF" id="PIRSF006386">
    <property type="entry name" value="HCCAis_GSTk"/>
    <property type="match status" value="1"/>
</dbReference>
<dbReference type="SUPFAM" id="SSF52833">
    <property type="entry name" value="Thioredoxin-like"/>
    <property type="match status" value="1"/>
</dbReference>
<evidence type="ECO:0000313" key="4">
    <source>
        <dbReference type="EMBL" id="NMJ41126.1"/>
    </source>
</evidence>
<evidence type="ECO:0000256" key="2">
    <source>
        <dbReference type="PIRSR" id="PIRSR006386-1"/>
    </source>
</evidence>
<feature type="active site" description="Nucleophile" evidence="2">
    <location>
        <position position="13"/>
    </location>
</feature>
<dbReference type="RefSeq" id="WP_170053364.1">
    <property type="nucleotide sequence ID" value="NZ_JABBKX010000002.1"/>
</dbReference>
<dbReference type="GO" id="GO:0004602">
    <property type="term" value="F:glutathione peroxidase activity"/>
    <property type="evidence" value="ECO:0007669"/>
    <property type="project" value="TreeGrafter"/>
</dbReference>
<feature type="domain" description="DSBA-like thioredoxin" evidence="3">
    <location>
        <begin position="5"/>
        <end position="193"/>
    </location>
</feature>
<dbReference type="InterPro" id="IPR001853">
    <property type="entry name" value="DSBA-like_thioredoxin_dom"/>
</dbReference>
<dbReference type="GO" id="GO:0006749">
    <property type="term" value="P:glutathione metabolic process"/>
    <property type="evidence" value="ECO:0007669"/>
    <property type="project" value="TreeGrafter"/>
</dbReference>
<name>A0A848EAP9_9PROT</name>
<organism evidence="4 5">
    <name type="scientific">Neoroseomonas marina</name>
    <dbReference type="NCBI Taxonomy" id="1232220"/>
    <lineage>
        <taxon>Bacteria</taxon>
        <taxon>Pseudomonadati</taxon>
        <taxon>Pseudomonadota</taxon>
        <taxon>Alphaproteobacteria</taxon>
        <taxon>Acetobacterales</taxon>
        <taxon>Acetobacteraceae</taxon>
        <taxon>Neoroseomonas</taxon>
    </lineage>
</organism>
<dbReference type="InterPro" id="IPR051924">
    <property type="entry name" value="GST_Kappa/NadH"/>
</dbReference>
<accession>A0A848EAP9</accession>
<dbReference type="InterPro" id="IPR044087">
    <property type="entry name" value="NahD-like"/>
</dbReference>
<dbReference type="Gene3D" id="3.40.30.10">
    <property type="entry name" value="Glutaredoxin"/>
    <property type="match status" value="1"/>
</dbReference>
<comment type="catalytic activity">
    <reaction evidence="1">
        <text>2-hydroxychromene-2-carboxylate = (3E)-4-(2-hydroxyphenyl)-2-oxobut-3-enoate</text>
        <dbReference type="Rhea" id="RHEA:27401"/>
        <dbReference type="ChEBI" id="CHEBI:59350"/>
        <dbReference type="ChEBI" id="CHEBI:59353"/>
        <dbReference type="EC" id="5.99.1.4"/>
    </reaction>
</comment>